<organism evidence="3 4">
    <name type="scientific">Alicyclobacillus acidoterrestris (strain ATCC 49025 / DSM 3922 / CIP 106132 / NCIMB 13137 / GD3B)</name>
    <dbReference type="NCBI Taxonomy" id="1356854"/>
    <lineage>
        <taxon>Bacteria</taxon>
        <taxon>Bacillati</taxon>
        <taxon>Bacillota</taxon>
        <taxon>Bacilli</taxon>
        <taxon>Bacillales</taxon>
        <taxon>Alicyclobacillaceae</taxon>
        <taxon>Alicyclobacillus</taxon>
    </lineage>
</organism>
<dbReference type="RefSeq" id="WP_021298250.1">
    <property type="nucleotide sequence ID" value="NZ_AURB01000180.1"/>
</dbReference>
<accession>A0A9E6ZEE9</accession>
<feature type="domain" description="DUF2089" evidence="2">
    <location>
        <begin position="8"/>
        <end position="37"/>
    </location>
</feature>
<dbReference type="InterPro" id="IPR018658">
    <property type="entry name" value="DUF2089"/>
</dbReference>
<evidence type="ECO:0000259" key="2">
    <source>
        <dbReference type="Pfam" id="PF22747"/>
    </source>
</evidence>
<name>T0BP20_ALIAG</name>
<dbReference type="Proteomes" id="UP000829401">
    <property type="component" value="Chromosome"/>
</dbReference>
<feature type="domain" description="DUF2089" evidence="1">
    <location>
        <begin position="41"/>
        <end position="86"/>
    </location>
</feature>
<dbReference type="InterPro" id="IPR053957">
    <property type="entry name" value="DUF2089_Zn_ribbon"/>
</dbReference>
<dbReference type="Gene3D" id="1.10.10.2840">
    <property type="entry name" value="PucR C-terminal helix-turn-helix domain"/>
    <property type="match status" value="1"/>
</dbReference>
<dbReference type="EMBL" id="CP080467">
    <property type="protein sequence ID" value="UNO48117.1"/>
    <property type="molecule type" value="Genomic_DNA"/>
</dbReference>
<evidence type="ECO:0000259" key="1">
    <source>
        <dbReference type="Pfam" id="PF09862"/>
    </source>
</evidence>
<dbReference type="eggNOG" id="COG3877">
    <property type="taxonomic scope" value="Bacteria"/>
</dbReference>
<reference evidence="4" key="1">
    <citation type="journal article" date="2022" name="G3 (Bethesda)">
        <title>Unveiling the complete genome sequence of Alicyclobacillus acidoterrestris DSM 3922T, a taint-producing strain.</title>
        <authorList>
            <person name="Leonardo I.C."/>
            <person name="Barreto Crespo M.T."/>
            <person name="Gaspar F.B."/>
        </authorList>
    </citation>
    <scope>NUCLEOTIDE SEQUENCE [LARGE SCALE GENOMIC DNA]</scope>
    <source>
        <strain evidence="4">DSM 3922</strain>
    </source>
</reference>
<accession>T0BP20</accession>
<evidence type="ECO:0000313" key="4">
    <source>
        <dbReference type="Proteomes" id="UP000829401"/>
    </source>
</evidence>
<keyword evidence="4" id="KW-1185">Reference proteome</keyword>
<dbReference type="Pfam" id="PF22747">
    <property type="entry name" value="Zn_ribbon_DUF2089"/>
    <property type="match status" value="1"/>
</dbReference>
<dbReference type="AlphaFoldDB" id="T0BP20"/>
<evidence type="ECO:0000313" key="3">
    <source>
        <dbReference type="EMBL" id="UNO48117.1"/>
    </source>
</evidence>
<dbReference type="KEGG" id="aaco:K1I37_15730"/>
<sequence>MSKVPLRCPACDSAMQVTQLHCPVCDTQVQGHFTVSPILHLTAQQLHFVEVFLKCRGNIREVERELGISYPTVRARLDEVIQHLGYHPSKPEESSTGLDAIVQFEHGELSFEETLEKLRKG</sequence>
<dbReference type="STRING" id="1356854.N007_15405"/>
<proteinExistence type="predicted"/>
<gene>
    <name evidence="3" type="ORF">K1I37_15730</name>
</gene>
<dbReference type="InterPro" id="IPR042070">
    <property type="entry name" value="PucR_C-HTH_sf"/>
</dbReference>
<protein>
    <submittedName>
        <fullName evidence="3">DUF2089 domain-containing protein</fullName>
    </submittedName>
</protein>
<dbReference type="Pfam" id="PF09862">
    <property type="entry name" value="DUF2089"/>
    <property type="match status" value="1"/>
</dbReference>